<organism evidence="1 2">
    <name type="scientific">Romanomermis culicivorax</name>
    <name type="common">Nematode worm</name>
    <dbReference type="NCBI Taxonomy" id="13658"/>
    <lineage>
        <taxon>Eukaryota</taxon>
        <taxon>Metazoa</taxon>
        <taxon>Ecdysozoa</taxon>
        <taxon>Nematoda</taxon>
        <taxon>Enoplea</taxon>
        <taxon>Dorylaimia</taxon>
        <taxon>Mermithida</taxon>
        <taxon>Mermithoidea</taxon>
        <taxon>Mermithidae</taxon>
        <taxon>Romanomermis</taxon>
    </lineage>
</organism>
<reference evidence="2" key="1">
    <citation type="submission" date="2022-11" db="UniProtKB">
        <authorList>
            <consortium name="WormBaseParasite"/>
        </authorList>
    </citation>
    <scope>IDENTIFICATION</scope>
</reference>
<proteinExistence type="predicted"/>
<sequence>MIANHTAEMGSHTNPIFSAKKLKHDNFWSIIVLFENNRVITCCVASSTAFRKVAVASLTLILAKRTSSNAKSFIFISVAISPPIH</sequence>
<evidence type="ECO:0000313" key="1">
    <source>
        <dbReference type="Proteomes" id="UP000887565"/>
    </source>
</evidence>
<keyword evidence="1" id="KW-1185">Reference proteome</keyword>
<name>A0A915I881_ROMCU</name>
<dbReference type="WBParaSite" id="nRc.2.0.1.t09540-RA">
    <property type="protein sequence ID" value="nRc.2.0.1.t09540-RA"/>
    <property type="gene ID" value="nRc.2.0.1.g09540"/>
</dbReference>
<dbReference type="Proteomes" id="UP000887565">
    <property type="component" value="Unplaced"/>
</dbReference>
<protein>
    <submittedName>
        <fullName evidence="2">Uncharacterized protein</fullName>
    </submittedName>
</protein>
<dbReference type="AlphaFoldDB" id="A0A915I881"/>
<accession>A0A915I881</accession>
<evidence type="ECO:0000313" key="2">
    <source>
        <dbReference type="WBParaSite" id="nRc.2.0.1.t09540-RA"/>
    </source>
</evidence>